<dbReference type="Gene3D" id="3.60.21.70">
    <property type="entry name" value="PhoD-like phosphatase"/>
    <property type="match status" value="1"/>
</dbReference>
<sequence>MPTTTNLLDRRRFLVLTGGASTALVLGASTAAADVDPAPFTLGVASGDPAHDSVVLWTRLAPDPSRPDGGMPAQPVTVRWEVARDERFRNVLRRGEVVARPESAHSVHVIADRIGPNRWYYYRFEVDGTYSRTGRTRTLPTPGYAAARLRFATASCQSWAGGPYSSWRDLAEHDLDLVIHLGDYIYETSNGSLQEFRRLHTLYKTSPDLREAHARFPFFTIWDDHEVLNNWADDHKSNPDGRPFPERRRDAFQAYYEHLPMRTAPVGPDYPMYRRFRWGNLAEFSVLDTRQYRDAQACGDGTRPPCDEVFDPERTLMGPEQERWLTDGLAASSARWNVIAQQTILAPFDYDLGPGLTYNLDQWDGYPAARQRLLDAVATHRPSNPVILSGDWHSHWVNDVYRDSEIVASEFVGTSISSGIGWDADVRQGLAANPHVRFYNGSYRGYQLFDVTPERWETTLRIVLNAGVATSPAYTIAAYELRSGVPGVRRIDEGDGLGGTIRAAGDQRLLPNAEVVVRQPSGSVVVRSWTDAKGEYLLFVPPGSYTLEASAVGFVSQSRPITVVEGSPIPGGFSLEAVSGAFASTGLRVPGPTSEGGPQDIVLGNGLVALTVANAFNDPQLPDATRGKPIDLGSVGHLDQLDWANLPYVASSVPTGTEAWQRGLVRSTSVVVDSAQATVTVSGAAAEVAGVTVSSTFTATASDPWVAVNSTLTNTSASELEVWVGDAMDHDGAGQRSGVPGHGVITTPYGSPAQYQPSRPWIGMTGTDRQTYGILYADGGFVAYGNGNWIQSRFRVVLPAGGSWSFARRIVAIDSGLGADPFAVLDSL</sequence>
<dbReference type="InterPro" id="IPR008969">
    <property type="entry name" value="CarboxyPept-like_regulatory"/>
</dbReference>
<dbReference type="RefSeq" id="WP_307782299.1">
    <property type="nucleotide sequence ID" value="NZ_JAFBCM010000001.1"/>
</dbReference>
<name>A0ABV7YP43_9ACTN</name>
<dbReference type="InterPro" id="IPR018946">
    <property type="entry name" value="PhoD-like_MPP"/>
</dbReference>
<evidence type="ECO:0000259" key="3">
    <source>
        <dbReference type="Pfam" id="PF16655"/>
    </source>
</evidence>
<feature type="chain" id="PRO_5047224559" evidence="1">
    <location>
        <begin position="34"/>
        <end position="828"/>
    </location>
</feature>
<dbReference type="InterPro" id="IPR029052">
    <property type="entry name" value="Metallo-depent_PP-like"/>
</dbReference>
<organism evidence="4 5">
    <name type="scientific">Tenggerimyces flavus</name>
    <dbReference type="NCBI Taxonomy" id="1708749"/>
    <lineage>
        <taxon>Bacteria</taxon>
        <taxon>Bacillati</taxon>
        <taxon>Actinomycetota</taxon>
        <taxon>Actinomycetes</taxon>
        <taxon>Propionibacteriales</taxon>
        <taxon>Nocardioidaceae</taxon>
        <taxon>Tenggerimyces</taxon>
    </lineage>
</organism>
<dbReference type="SUPFAM" id="SSF49464">
    <property type="entry name" value="Carboxypeptidase regulatory domain-like"/>
    <property type="match status" value="1"/>
</dbReference>
<dbReference type="InterPro" id="IPR006311">
    <property type="entry name" value="TAT_signal"/>
</dbReference>
<dbReference type="InterPro" id="IPR052900">
    <property type="entry name" value="Phospholipid_Metab_Enz"/>
</dbReference>
<feature type="domain" description="PhoD-like phosphatase metallophosphatase" evidence="2">
    <location>
        <begin position="151"/>
        <end position="459"/>
    </location>
</feature>
<dbReference type="Pfam" id="PF09423">
    <property type="entry name" value="PhoD"/>
    <property type="match status" value="1"/>
</dbReference>
<feature type="domain" description="Phospholipase D N-terminal" evidence="3">
    <location>
        <begin position="42"/>
        <end position="138"/>
    </location>
</feature>
<reference evidence="5" key="1">
    <citation type="journal article" date="2019" name="Int. J. Syst. Evol. Microbiol.">
        <title>The Global Catalogue of Microorganisms (GCM) 10K type strain sequencing project: providing services to taxonomists for standard genome sequencing and annotation.</title>
        <authorList>
            <consortium name="The Broad Institute Genomics Platform"/>
            <consortium name="The Broad Institute Genome Sequencing Center for Infectious Disease"/>
            <person name="Wu L."/>
            <person name="Ma J."/>
        </authorList>
    </citation>
    <scope>NUCLEOTIDE SEQUENCE [LARGE SCALE GENOMIC DNA]</scope>
    <source>
        <strain evidence="5">CGMCC 4.7241</strain>
    </source>
</reference>
<comment type="caution">
    <text evidence="4">The sequence shown here is derived from an EMBL/GenBank/DDBJ whole genome shotgun (WGS) entry which is preliminary data.</text>
</comment>
<dbReference type="CDD" id="cd07389">
    <property type="entry name" value="MPP_PhoD"/>
    <property type="match status" value="1"/>
</dbReference>
<dbReference type="PANTHER" id="PTHR43606:SF2">
    <property type="entry name" value="ALKALINE PHOSPHATASE FAMILY PROTEIN (AFU_ORTHOLOGUE AFUA_5G03860)"/>
    <property type="match status" value="1"/>
</dbReference>
<evidence type="ECO:0000313" key="5">
    <source>
        <dbReference type="Proteomes" id="UP001595699"/>
    </source>
</evidence>
<gene>
    <name evidence="4" type="ORF">ACFOUW_38605</name>
</gene>
<dbReference type="Pfam" id="PF16655">
    <property type="entry name" value="PhoD_N"/>
    <property type="match status" value="1"/>
</dbReference>
<protein>
    <submittedName>
        <fullName evidence="4">Alkaline phosphatase D family protein</fullName>
    </submittedName>
</protein>
<evidence type="ECO:0000259" key="2">
    <source>
        <dbReference type="Pfam" id="PF09423"/>
    </source>
</evidence>
<dbReference type="Pfam" id="PF13620">
    <property type="entry name" value="CarboxypepD_reg"/>
    <property type="match status" value="1"/>
</dbReference>
<proteinExistence type="predicted"/>
<evidence type="ECO:0000313" key="4">
    <source>
        <dbReference type="EMBL" id="MFC3766792.1"/>
    </source>
</evidence>
<accession>A0ABV7YP43</accession>
<dbReference type="EMBL" id="JBHRZH010000061">
    <property type="protein sequence ID" value="MFC3766792.1"/>
    <property type="molecule type" value="Genomic_DNA"/>
</dbReference>
<feature type="signal peptide" evidence="1">
    <location>
        <begin position="1"/>
        <end position="33"/>
    </location>
</feature>
<dbReference type="SUPFAM" id="SSF56300">
    <property type="entry name" value="Metallo-dependent phosphatases"/>
    <property type="match status" value="1"/>
</dbReference>
<dbReference type="InterPro" id="IPR032093">
    <property type="entry name" value="PhoD_N"/>
</dbReference>
<keyword evidence="1" id="KW-0732">Signal</keyword>
<dbReference type="InterPro" id="IPR038607">
    <property type="entry name" value="PhoD-like_sf"/>
</dbReference>
<dbReference type="PANTHER" id="PTHR43606">
    <property type="entry name" value="PHOSPHATASE, PUTATIVE (AFU_ORTHOLOGUE AFUA_6G08710)-RELATED"/>
    <property type="match status" value="1"/>
</dbReference>
<keyword evidence="5" id="KW-1185">Reference proteome</keyword>
<dbReference type="Proteomes" id="UP001595699">
    <property type="component" value="Unassembled WGS sequence"/>
</dbReference>
<evidence type="ECO:0000256" key="1">
    <source>
        <dbReference type="SAM" id="SignalP"/>
    </source>
</evidence>
<dbReference type="Gene3D" id="2.60.40.380">
    <property type="entry name" value="Purple acid phosphatase-like, N-terminal"/>
    <property type="match status" value="1"/>
</dbReference>
<dbReference type="PROSITE" id="PS51318">
    <property type="entry name" value="TAT"/>
    <property type="match status" value="1"/>
</dbReference>